<keyword evidence="2" id="KW-1185">Reference proteome</keyword>
<dbReference type="GO" id="GO:0004061">
    <property type="term" value="F:arylformamidase activity"/>
    <property type="evidence" value="ECO:0007669"/>
    <property type="project" value="InterPro"/>
</dbReference>
<dbReference type="Proteomes" id="UP000681041">
    <property type="component" value="Chromosome"/>
</dbReference>
<organism evidence="1 2">
    <name type="scientific">Methanobacterium alkalithermotolerans</name>
    <dbReference type="NCBI Taxonomy" id="2731220"/>
    <lineage>
        <taxon>Archaea</taxon>
        <taxon>Methanobacteriati</taxon>
        <taxon>Methanobacteriota</taxon>
        <taxon>Methanomada group</taxon>
        <taxon>Methanobacteria</taxon>
        <taxon>Methanobacteriales</taxon>
        <taxon>Methanobacteriaceae</taxon>
        <taxon>Methanobacterium</taxon>
    </lineage>
</organism>
<sequence length="201" mass="22552">MQILDLSHVLTNGMPVYPQDPPFILEEIVNFENHSYSLSILKTGLHAGTHIDAPYHFHSSGLKINQINLKDLMGTARIIDVEKEVKAEDLPSLENMDILIIRTSWSNKWGKKEYFKDNPYLSLEAAEIISKSQIKGVGIDGPSVDPPGEITIHQKLLSNGRWIVENLKNLDLIKSPLVEIYFIPLALEGEASPVRAFAKIK</sequence>
<dbReference type="KEGG" id="meme:HYG87_03305"/>
<dbReference type="Pfam" id="PF04199">
    <property type="entry name" value="Cyclase"/>
    <property type="match status" value="1"/>
</dbReference>
<reference evidence="1" key="1">
    <citation type="submission" date="2020-07" db="EMBL/GenBank/DDBJ databases">
        <title>Methanobacterium. sp. MethCan genome.</title>
        <authorList>
            <person name="Postec A."/>
            <person name="Quemeneur M."/>
        </authorList>
    </citation>
    <scope>NUCLEOTIDE SEQUENCE</scope>
    <source>
        <strain evidence="1">MethCAN</strain>
    </source>
</reference>
<dbReference type="RefSeq" id="WP_211533813.1">
    <property type="nucleotide sequence ID" value="NZ_CP058560.1"/>
</dbReference>
<dbReference type="InterPro" id="IPR037175">
    <property type="entry name" value="KFase_sf"/>
</dbReference>
<dbReference type="Gene3D" id="3.50.30.50">
    <property type="entry name" value="Putative cyclase"/>
    <property type="match status" value="1"/>
</dbReference>
<evidence type="ECO:0000313" key="2">
    <source>
        <dbReference type="Proteomes" id="UP000681041"/>
    </source>
</evidence>
<accession>A0A8T8K4F2</accession>
<protein>
    <submittedName>
        <fullName evidence="1">Cyclase family protein</fullName>
    </submittedName>
</protein>
<dbReference type="GO" id="GO:0019441">
    <property type="term" value="P:L-tryptophan catabolic process to kynurenine"/>
    <property type="evidence" value="ECO:0007669"/>
    <property type="project" value="InterPro"/>
</dbReference>
<evidence type="ECO:0000313" key="1">
    <source>
        <dbReference type="EMBL" id="QUH22867.1"/>
    </source>
</evidence>
<proteinExistence type="predicted"/>
<dbReference type="GeneID" id="64819760"/>
<dbReference type="AlphaFoldDB" id="A0A8T8K4F2"/>
<dbReference type="PANTHER" id="PTHR31118:SF32">
    <property type="entry name" value="KYNURENINE FORMAMIDASE"/>
    <property type="match status" value="1"/>
</dbReference>
<dbReference type="OrthoDB" id="9014at2157"/>
<dbReference type="PANTHER" id="PTHR31118">
    <property type="entry name" value="CYCLASE-LIKE PROTEIN 2"/>
    <property type="match status" value="1"/>
</dbReference>
<dbReference type="SUPFAM" id="SSF102198">
    <property type="entry name" value="Putative cyclase"/>
    <property type="match status" value="1"/>
</dbReference>
<dbReference type="EMBL" id="CP058560">
    <property type="protein sequence ID" value="QUH22867.1"/>
    <property type="molecule type" value="Genomic_DNA"/>
</dbReference>
<dbReference type="InterPro" id="IPR007325">
    <property type="entry name" value="KFase/CYL"/>
</dbReference>
<gene>
    <name evidence="1" type="ORF">HYG87_03305</name>
</gene>
<name>A0A8T8K4F2_9EURY</name>